<dbReference type="PROSITE" id="PS51257">
    <property type="entry name" value="PROKAR_LIPOPROTEIN"/>
    <property type="match status" value="1"/>
</dbReference>
<dbReference type="AlphaFoldDB" id="A0A2A4F0I3"/>
<evidence type="ECO:0000256" key="4">
    <source>
        <dbReference type="ARBA" id="ARBA00022448"/>
    </source>
</evidence>
<evidence type="ECO:0000256" key="6">
    <source>
        <dbReference type="ARBA" id="ARBA00022519"/>
    </source>
</evidence>
<dbReference type="Proteomes" id="UP000218022">
    <property type="component" value="Unassembled WGS sequence"/>
</dbReference>
<dbReference type="GO" id="GO:0015628">
    <property type="term" value="P:protein secretion by the type II secretion system"/>
    <property type="evidence" value="ECO:0007669"/>
    <property type="project" value="InterPro"/>
</dbReference>
<dbReference type="OrthoDB" id="8772682at2"/>
<evidence type="ECO:0000256" key="9">
    <source>
        <dbReference type="ARBA" id="ARBA00023136"/>
    </source>
</evidence>
<keyword evidence="4" id="KW-0813">Transport</keyword>
<comment type="subcellular location">
    <subcellularLocation>
        <location evidence="1">Cell inner membrane</location>
    </subcellularLocation>
</comment>
<evidence type="ECO:0000313" key="13">
    <source>
        <dbReference type="Proteomes" id="UP000218022"/>
    </source>
</evidence>
<dbReference type="InterPro" id="IPR022792">
    <property type="entry name" value="T2SS_protein-GspN"/>
</dbReference>
<keyword evidence="8" id="KW-0653">Protein transport</keyword>
<comment type="caution">
    <text evidence="12">The sequence shown here is derived from an EMBL/GenBank/DDBJ whole genome shotgun (WGS) entry which is preliminary data.</text>
</comment>
<evidence type="ECO:0000256" key="3">
    <source>
        <dbReference type="ARBA" id="ARBA00021563"/>
    </source>
</evidence>
<keyword evidence="11" id="KW-1133">Transmembrane helix</keyword>
<accession>A0A2A4F0I3</accession>
<sequence>MSLWMRRARVVLPWVLVGTVSCAVVLLAMLPAAWITPQFAKKTQGHINLVDPAGSLWHGSATLMLAAGPDASAATLLPGRIEWRTAFWPLFIGRVRMEMRQSDAMPDPVNVDAAASSATLSAGSIAVPASLLTGLGAPFNTLDLQGDVRLSWTDWRAFRGQSFGQLTVTLNDMSSRVSRVKPLGSYRVVFQAEGAASTLDLSTLKGPLLLDGHGTLGNGGSSFQGTASASPDQKDNLAGLLNLLGRPNGPGTVALTFTR</sequence>
<evidence type="ECO:0000313" key="12">
    <source>
        <dbReference type="EMBL" id="PCE26158.1"/>
    </source>
</evidence>
<organism evidence="12 13">
    <name type="scientific">Paraburkholderia acidicola</name>
    <dbReference type="NCBI Taxonomy" id="1912599"/>
    <lineage>
        <taxon>Bacteria</taxon>
        <taxon>Pseudomonadati</taxon>
        <taxon>Pseudomonadota</taxon>
        <taxon>Betaproteobacteria</taxon>
        <taxon>Burkholderiales</taxon>
        <taxon>Burkholderiaceae</taxon>
        <taxon>Paraburkholderia</taxon>
    </lineage>
</organism>
<evidence type="ECO:0000256" key="10">
    <source>
        <dbReference type="ARBA" id="ARBA00030772"/>
    </source>
</evidence>
<feature type="transmembrane region" description="Helical" evidence="11">
    <location>
        <begin position="12"/>
        <end position="34"/>
    </location>
</feature>
<evidence type="ECO:0000256" key="8">
    <source>
        <dbReference type="ARBA" id="ARBA00022927"/>
    </source>
</evidence>
<proteinExistence type="inferred from homology"/>
<comment type="similarity">
    <text evidence="2">Belongs to the GSP N family.</text>
</comment>
<reference evidence="12 13" key="1">
    <citation type="submission" date="2017-01" db="EMBL/GenBank/DDBJ databases">
        <title>Whole-Genome Shotgun Sequencing of Two beta-Proteobacterial Species in Search of the Bulgecin Biosynthetic Cluster.</title>
        <authorList>
            <person name="Horsman M.E."/>
            <person name="Marous D.R."/>
            <person name="Li R."/>
            <person name="Oliver R.A."/>
            <person name="Byun B."/>
            <person name="Emrich S.J."/>
            <person name="Boggess B."/>
            <person name="Townsend C.A."/>
            <person name="Mobashery S."/>
        </authorList>
    </citation>
    <scope>NUCLEOTIDE SEQUENCE [LARGE SCALE GENOMIC DNA]</scope>
    <source>
        <strain evidence="12 13">ATCC 31363</strain>
    </source>
</reference>
<evidence type="ECO:0000256" key="2">
    <source>
        <dbReference type="ARBA" id="ARBA00007208"/>
    </source>
</evidence>
<protein>
    <recommendedName>
        <fullName evidence="3">Type II secretion system protein N</fullName>
    </recommendedName>
    <alternativeName>
        <fullName evidence="10">General secretion pathway protein N</fullName>
    </alternativeName>
</protein>
<keyword evidence="9 11" id="KW-0472">Membrane</keyword>
<evidence type="ECO:0000256" key="1">
    <source>
        <dbReference type="ARBA" id="ARBA00004533"/>
    </source>
</evidence>
<evidence type="ECO:0000256" key="11">
    <source>
        <dbReference type="SAM" id="Phobius"/>
    </source>
</evidence>
<keyword evidence="7 11" id="KW-0812">Transmembrane</keyword>
<gene>
    <name evidence="12" type="ORF">BWP39_16675</name>
</gene>
<dbReference type="Pfam" id="PF01203">
    <property type="entry name" value="T2SSN"/>
    <property type="match status" value="1"/>
</dbReference>
<dbReference type="GO" id="GO:0005886">
    <property type="term" value="C:plasma membrane"/>
    <property type="evidence" value="ECO:0007669"/>
    <property type="project" value="UniProtKB-SubCell"/>
</dbReference>
<dbReference type="RefSeq" id="WP_096721932.1">
    <property type="nucleotide sequence ID" value="NZ_MTZV01000004.1"/>
</dbReference>
<evidence type="ECO:0000256" key="7">
    <source>
        <dbReference type="ARBA" id="ARBA00022692"/>
    </source>
</evidence>
<dbReference type="EMBL" id="MTZV01000004">
    <property type="protein sequence ID" value="PCE26158.1"/>
    <property type="molecule type" value="Genomic_DNA"/>
</dbReference>
<evidence type="ECO:0000256" key="5">
    <source>
        <dbReference type="ARBA" id="ARBA00022475"/>
    </source>
</evidence>
<keyword evidence="6" id="KW-0997">Cell inner membrane</keyword>
<keyword evidence="5" id="KW-1003">Cell membrane</keyword>
<dbReference type="GO" id="GO:0015627">
    <property type="term" value="C:type II protein secretion system complex"/>
    <property type="evidence" value="ECO:0007669"/>
    <property type="project" value="InterPro"/>
</dbReference>
<name>A0A2A4F0I3_9BURK</name>